<dbReference type="EMBL" id="JAGTJR010000027">
    <property type="protein sequence ID" value="KAH7042127.1"/>
    <property type="molecule type" value="Genomic_DNA"/>
</dbReference>
<evidence type="ECO:0000256" key="2">
    <source>
        <dbReference type="ARBA" id="ARBA00022475"/>
    </source>
</evidence>
<reference evidence="7 8" key="1">
    <citation type="journal article" date="2021" name="Nat. Commun.">
        <title>Genetic determinants of endophytism in the Arabidopsis root mycobiome.</title>
        <authorList>
            <person name="Mesny F."/>
            <person name="Miyauchi S."/>
            <person name="Thiergart T."/>
            <person name="Pickel B."/>
            <person name="Atanasova L."/>
            <person name="Karlsson M."/>
            <person name="Huettel B."/>
            <person name="Barry K.W."/>
            <person name="Haridas S."/>
            <person name="Chen C."/>
            <person name="Bauer D."/>
            <person name="Andreopoulos W."/>
            <person name="Pangilinan J."/>
            <person name="LaButti K."/>
            <person name="Riley R."/>
            <person name="Lipzen A."/>
            <person name="Clum A."/>
            <person name="Drula E."/>
            <person name="Henrissat B."/>
            <person name="Kohler A."/>
            <person name="Grigoriev I.V."/>
            <person name="Martin F.M."/>
            <person name="Hacquard S."/>
        </authorList>
    </citation>
    <scope>NUCLEOTIDE SEQUENCE [LARGE SCALE GENOMIC DNA]</scope>
    <source>
        <strain evidence="7 8">MPI-SDFR-AT-0080</strain>
    </source>
</reference>
<dbReference type="PANTHER" id="PTHR22913:SF12">
    <property type="entry name" value="MANNURONAN SYNTHASE"/>
    <property type="match status" value="1"/>
</dbReference>
<comment type="caution">
    <text evidence="7">The sequence shown here is derived from an EMBL/GenBank/DDBJ whole genome shotgun (WGS) entry which is preliminary data.</text>
</comment>
<feature type="transmembrane region" description="Helical" evidence="6">
    <location>
        <begin position="571"/>
        <end position="589"/>
    </location>
</feature>
<keyword evidence="4" id="KW-0808">Transferase</keyword>
<evidence type="ECO:0000256" key="4">
    <source>
        <dbReference type="ARBA" id="ARBA00022679"/>
    </source>
</evidence>
<gene>
    <name evidence="7" type="ORF">B0J12DRAFT_702525</name>
</gene>
<accession>A0ABQ8G1J2</accession>
<dbReference type="PANTHER" id="PTHR22913">
    <property type="entry name" value="HYALURONAN SYNTHASE"/>
    <property type="match status" value="1"/>
</dbReference>
<keyword evidence="8" id="KW-1185">Reference proteome</keyword>
<dbReference type="Proteomes" id="UP000774617">
    <property type="component" value="Unassembled WGS sequence"/>
</dbReference>
<evidence type="ECO:0000256" key="3">
    <source>
        <dbReference type="ARBA" id="ARBA00022676"/>
    </source>
</evidence>
<keyword evidence="2" id="KW-1003">Cell membrane</keyword>
<evidence type="ECO:0000256" key="6">
    <source>
        <dbReference type="SAM" id="Phobius"/>
    </source>
</evidence>
<dbReference type="SUPFAM" id="SSF53448">
    <property type="entry name" value="Nucleotide-diphospho-sugar transferases"/>
    <property type="match status" value="1"/>
</dbReference>
<keyword evidence="5 6" id="KW-0472">Membrane</keyword>
<feature type="transmembrane region" description="Helical" evidence="6">
    <location>
        <begin position="12"/>
        <end position="32"/>
    </location>
</feature>
<evidence type="ECO:0000256" key="1">
    <source>
        <dbReference type="ARBA" id="ARBA00004236"/>
    </source>
</evidence>
<evidence type="ECO:0000313" key="8">
    <source>
        <dbReference type="Proteomes" id="UP000774617"/>
    </source>
</evidence>
<name>A0ABQ8G1J2_9PEZI</name>
<protein>
    <submittedName>
        <fullName evidence="7">Glycosyltransferase family 2 protein</fullName>
    </submittedName>
</protein>
<sequence length="590" mass="64666">MLSSLFRSHAAPTLVAKTVSLIISIVLVYKIIVHYTFGFPLLIEGILQIIFSEVNDHKQRRRYQRYEQQMNDVEGLGEKAASRSECVAAVIGYREDPDLFHKCLASYREDTSGTVRVLVIGIDGNEEKDMRMAKTAEDVFGADGTPTISLEESFGALAGRMINDWKVQRSQEEKVGNLKEDELHDHILDVLLRQATATLQERGLLHHCRTNGAAKVICISQPHNSKKEIMFSAFLFTLALARANNIPFIWSSDSDSYLITTASPIHRVLSTMSADPTIAGSCGALQIHNAHESTITRLVSATYWTDLALTSGQNSAFDVTDCQPGPCAAFAEPALSSILVPWYAQTFLGARPLVNEDRHLSTQLLARGHKVTFHPRGLVMTDAPSTLAAWIVQQVRWSRAIVLESLAHPRVLCSRNPVLALYALRRVAGPYVQAWILCRYLARGKTTAVTSLADIVARVLLCSAYTAGWRGVGWRVWPWLCASQVFLQFPQPPIVMWASATFLDGSWGGLVGMRERGEKKMAMTSSMALLMSFGKAWAPLACVAVWVGLVGAAVCKFLASIALVGDEGMCAAIGGMVTGAGMLYMLALGY</sequence>
<organism evidence="7 8">
    <name type="scientific">Macrophomina phaseolina</name>
    <dbReference type="NCBI Taxonomy" id="35725"/>
    <lineage>
        <taxon>Eukaryota</taxon>
        <taxon>Fungi</taxon>
        <taxon>Dikarya</taxon>
        <taxon>Ascomycota</taxon>
        <taxon>Pezizomycotina</taxon>
        <taxon>Dothideomycetes</taxon>
        <taxon>Dothideomycetes incertae sedis</taxon>
        <taxon>Botryosphaeriales</taxon>
        <taxon>Botryosphaeriaceae</taxon>
        <taxon>Macrophomina</taxon>
    </lineage>
</organism>
<feature type="transmembrane region" description="Helical" evidence="6">
    <location>
        <begin position="534"/>
        <end position="559"/>
    </location>
</feature>
<keyword evidence="6" id="KW-1133">Transmembrane helix</keyword>
<evidence type="ECO:0000256" key="5">
    <source>
        <dbReference type="ARBA" id="ARBA00023136"/>
    </source>
</evidence>
<keyword evidence="6" id="KW-0812">Transmembrane</keyword>
<evidence type="ECO:0000313" key="7">
    <source>
        <dbReference type="EMBL" id="KAH7042127.1"/>
    </source>
</evidence>
<proteinExistence type="predicted"/>
<keyword evidence="3" id="KW-0328">Glycosyltransferase</keyword>
<dbReference type="InterPro" id="IPR029044">
    <property type="entry name" value="Nucleotide-diphossugar_trans"/>
</dbReference>
<comment type="subcellular location">
    <subcellularLocation>
        <location evidence="1">Cell membrane</location>
    </subcellularLocation>
</comment>